<dbReference type="EC" id="2.7.1.30" evidence="3"/>
<proteinExistence type="inferred from homology"/>
<evidence type="ECO:0000256" key="3">
    <source>
        <dbReference type="ARBA" id="ARBA00012099"/>
    </source>
</evidence>
<dbReference type="OrthoDB" id="5422795at2759"/>
<keyword evidence="10" id="KW-1133">Transmembrane helix</keyword>
<dbReference type="InterPro" id="IPR018485">
    <property type="entry name" value="FGGY_C"/>
</dbReference>
<comment type="similarity">
    <text evidence="2 9">Belongs to the FGGY kinase family.</text>
</comment>
<dbReference type="InterPro" id="IPR042018">
    <property type="entry name" value="GK1-3_metazoan-type"/>
</dbReference>
<evidence type="ECO:0000256" key="7">
    <source>
        <dbReference type="ARBA" id="ARBA00022798"/>
    </source>
</evidence>
<dbReference type="AlphaFoldDB" id="A0A1A6GP35"/>
<dbReference type="STRING" id="56216.A0A1A6GP35"/>
<keyword evidence="6 9" id="KW-0418">Kinase</keyword>
<dbReference type="GO" id="GO:0004370">
    <property type="term" value="F:glycerol kinase activity"/>
    <property type="evidence" value="ECO:0007669"/>
    <property type="project" value="UniProtKB-EC"/>
</dbReference>
<evidence type="ECO:0000256" key="8">
    <source>
        <dbReference type="ARBA" id="ARBA00022840"/>
    </source>
</evidence>
<keyword evidence="8" id="KW-0067">ATP-binding</keyword>
<dbReference type="PANTHER" id="PTHR10196">
    <property type="entry name" value="SUGAR KINASE"/>
    <property type="match status" value="1"/>
</dbReference>
<evidence type="ECO:0000313" key="13">
    <source>
        <dbReference type="EMBL" id="OBS67956.1"/>
    </source>
</evidence>
<dbReference type="Gene3D" id="1.20.58.2240">
    <property type="match status" value="1"/>
</dbReference>
<organism evidence="13 14">
    <name type="scientific">Neotoma lepida</name>
    <name type="common">Desert woodrat</name>
    <dbReference type="NCBI Taxonomy" id="56216"/>
    <lineage>
        <taxon>Eukaryota</taxon>
        <taxon>Metazoa</taxon>
        <taxon>Chordata</taxon>
        <taxon>Craniata</taxon>
        <taxon>Vertebrata</taxon>
        <taxon>Euteleostomi</taxon>
        <taxon>Mammalia</taxon>
        <taxon>Eutheria</taxon>
        <taxon>Euarchontoglires</taxon>
        <taxon>Glires</taxon>
        <taxon>Rodentia</taxon>
        <taxon>Myomorpha</taxon>
        <taxon>Muroidea</taxon>
        <taxon>Cricetidae</taxon>
        <taxon>Neotominae</taxon>
        <taxon>Neotoma</taxon>
    </lineage>
</organism>
<evidence type="ECO:0000259" key="11">
    <source>
        <dbReference type="Pfam" id="PF00370"/>
    </source>
</evidence>
<comment type="caution">
    <text evidence="13">The sequence shown here is derived from an EMBL/GenBank/DDBJ whole genome shotgun (WGS) entry which is preliminary data.</text>
</comment>
<dbReference type="InterPro" id="IPR000577">
    <property type="entry name" value="Carb_kinase_FGGY"/>
</dbReference>
<evidence type="ECO:0000259" key="12">
    <source>
        <dbReference type="Pfam" id="PF02782"/>
    </source>
</evidence>
<dbReference type="Pfam" id="PF02782">
    <property type="entry name" value="FGGY_C"/>
    <property type="match status" value="1"/>
</dbReference>
<dbReference type="EMBL" id="LZPO01076384">
    <property type="protein sequence ID" value="OBS67956.1"/>
    <property type="molecule type" value="Genomic_DNA"/>
</dbReference>
<dbReference type="FunFam" id="3.30.420.40:FF:000033">
    <property type="entry name" value="glycerol kinase isoform X2"/>
    <property type="match status" value="1"/>
</dbReference>
<dbReference type="Gene3D" id="3.30.420.40">
    <property type="match status" value="1"/>
</dbReference>
<dbReference type="SUPFAM" id="SSF53067">
    <property type="entry name" value="Actin-like ATPase domain"/>
    <property type="match status" value="2"/>
</dbReference>
<dbReference type="InterPro" id="IPR018484">
    <property type="entry name" value="FGGY_N"/>
</dbReference>
<evidence type="ECO:0000256" key="1">
    <source>
        <dbReference type="ARBA" id="ARBA00005190"/>
    </source>
</evidence>
<reference evidence="13 14" key="1">
    <citation type="submission" date="2016-06" db="EMBL/GenBank/DDBJ databases">
        <title>The Draft Genome Sequence and Annotation of the Desert Woodrat Neotoma lepida.</title>
        <authorList>
            <person name="Campbell M."/>
            <person name="Oakeson K.F."/>
            <person name="Yandell M."/>
            <person name="Halpert J.R."/>
            <person name="Dearing D."/>
        </authorList>
    </citation>
    <scope>NUCLEOTIDE SEQUENCE [LARGE SCALE GENOMIC DNA]</scope>
    <source>
        <strain evidence="13">417</strain>
        <tissue evidence="13">Liver</tissue>
    </source>
</reference>
<dbReference type="GO" id="GO:0046167">
    <property type="term" value="P:glycerol-3-phosphate biosynthetic process"/>
    <property type="evidence" value="ECO:0007669"/>
    <property type="project" value="TreeGrafter"/>
</dbReference>
<keyword evidence="5" id="KW-0547">Nucleotide-binding</keyword>
<feature type="domain" description="Carbohydrate kinase FGGY C-terminal" evidence="12">
    <location>
        <begin position="256"/>
        <end position="412"/>
    </location>
</feature>
<dbReference type="Pfam" id="PF00370">
    <property type="entry name" value="FGGY_N"/>
    <property type="match status" value="1"/>
</dbReference>
<keyword evidence="7" id="KW-0319">Glycerol metabolism</keyword>
<feature type="domain" description="Carbohydrate kinase FGGY N-terminal" evidence="11">
    <location>
        <begin position="13"/>
        <end position="247"/>
    </location>
</feature>
<dbReference type="CDD" id="cd07792">
    <property type="entry name" value="ASKHA_NBD_FGGY_GK1-3-like"/>
    <property type="match status" value="1"/>
</dbReference>
<evidence type="ECO:0000256" key="4">
    <source>
        <dbReference type="ARBA" id="ARBA00022679"/>
    </source>
</evidence>
<evidence type="ECO:0000256" key="10">
    <source>
        <dbReference type="SAM" id="Phobius"/>
    </source>
</evidence>
<keyword evidence="4 9" id="KW-0808">Transferase</keyword>
<dbReference type="InterPro" id="IPR018483">
    <property type="entry name" value="Carb_kinase_FGGY_CS"/>
</dbReference>
<dbReference type="PANTHER" id="PTHR10196:SF64">
    <property type="entry name" value="GLYCEROL KINASE"/>
    <property type="match status" value="1"/>
</dbReference>
<dbReference type="Proteomes" id="UP000092124">
    <property type="component" value="Unassembled WGS sequence"/>
</dbReference>
<dbReference type="GO" id="GO:0019563">
    <property type="term" value="P:glycerol catabolic process"/>
    <property type="evidence" value="ECO:0007669"/>
    <property type="project" value="UniProtKB-UniPathway"/>
</dbReference>
<keyword evidence="14" id="KW-1185">Reference proteome</keyword>
<gene>
    <name evidence="13" type="ORF">A6R68_03503</name>
</gene>
<sequence length="495" mass="54483">MADAKKAVLGPLVGAVDQGTSSTRFLVFNPKTAEVLDYYSVEIKQELPKEGWVEEDPKEILQSVYDCIEKTCEKLRQQSIEISNIKAIGVTNQRETTIVWDKVTGEPLYNAVVWLDLRTQSTVENLSKSISVSNNFVKNKTGLPISTYFSAVKLHWLIENVRKVKKAVEDGRALFGTVDSWLIWNMTGGINGGVHCTDVTNASRTMLFNIHSLQWDEELCKFFEVPTSILPRIRSSSEIYGLMKTGALEVAYKLGREEPVYYALEGSVAIAGAVVKWLKDNINIIKSPKEIEKLAGEVGSSYGCYFVPAFSGLYAPYWDPSARGIICGLTQFTNKSHIAFAALEAVCFQTREILDAMNTDCGIPLKHLQVDGGMTANKILMQLQADILCIPVMKASMPETTALGAAMAAGAAEGISVWSLDPKDLAVVQMEKFEPQINAEESGVRFSTWKKAVMKSMGWVLTQSPESGDSSIFGSLTLGFYVVSSMVILIGARYI</sequence>
<dbReference type="GO" id="GO:0006641">
    <property type="term" value="P:triglyceride metabolic process"/>
    <property type="evidence" value="ECO:0007669"/>
    <property type="project" value="TreeGrafter"/>
</dbReference>
<dbReference type="GO" id="GO:0005739">
    <property type="term" value="C:mitochondrion"/>
    <property type="evidence" value="ECO:0007669"/>
    <property type="project" value="TreeGrafter"/>
</dbReference>
<evidence type="ECO:0000256" key="5">
    <source>
        <dbReference type="ARBA" id="ARBA00022741"/>
    </source>
</evidence>
<accession>A0A1A6GP35</accession>
<evidence type="ECO:0000256" key="6">
    <source>
        <dbReference type="ARBA" id="ARBA00022777"/>
    </source>
</evidence>
<comment type="pathway">
    <text evidence="1">Polyol metabolism; glycerol degradation via glycerol kinase pathway; sn-glycerol 3-phosphate from glycerol: step 1/1.</text>
</comment>
<evidence type="ECO:0000256" key="9">
    <source>
        <dbReference type="RuleBase" id="RU003733"/>
    </source>
</evidence>
<dbReference type="GO" id="GO:0005524">
    <property type="term" value="F:ATP binding"/>
    <property type="evidence" value="ECO:0007669"/>
    <property type="project" value="UniProtKB-KW"/>
</dbReference>
<keyword evidence="10" id="KW-0472">Membrane</keyword>
<keyword evidence="10" id="KW-0812">Transmembrane</keyword>
<dbReference type="PROSITE" id="PS00933">
    <property type="entry name" value="FGGY_KINASES_1"/>
    <property type="match status" value="1"/>
</dbReference>
<dbReference type="PROSITE" id="PS00445">
    <property type="entry name" value="FGGY_KINASES_2"/>
    <property type="match status" value="1"/>
</dbReference>
<evidence type="ECO:0000256" key="2">
    <source>
        <dbReference type="ARBA" id="ARBA00009156"/>
    </source>
</evidence>
<dbReference type="InterPro" id="IPR043129">
    <property type="entry name" value="ATPase_NBD"/>
</dbReference>
<dbReference type="UniPathway" id="UPA00618">
    <property type="reaction ID" value="UER00672"/>
</dbReference>
<name>A0A1A6GP35_NEOLE</name>
<protein>
    <recommendedName>
        <fullName evidence="3">glycerol kinase</fullName>
        <ecNumber evidence="3">2.7.1.30</ecNumber>
    </recommendedName>
</protein>
<dbReference type="PIRSF" id="PIRSF000538">
    <property type="entry name" value="GlpK"/>
    <property type="match status" value="1"/>
</dbReference>
<evidence type="ECO:0000313" key="14">
    <source>
        <dbReference type="Proteomes" id="UP000092124"/>
    </source>
</evidence>
<feature type="transmembrane region" description="Helical" evidence="10">
    <location>
        <begin position="472"/>
        <end position="492"/>
    </location>
</feature>